<protein>
    <recommendedName>
        <fullName evidence="8">Receptor ligand binding region domain-containing protein</fullName>
    </recommendedName>
</protein>
<dbReference type="Proteomes" id="UP000549394">
    <property type="component" value="Unassembled WGS sequence"/>
</dbReference>
<keyword evidence="7" id="KW-0732">Signal</keyword>
<accession>A0A7I8V5W6</accession>
<dbReference type="EMBL" id="CAJFCJ010000001">
    <property type="protein sequence ID" value="CAD5110634.1"/>
    <property type="molecule type" value="Genomic_DNA"/>
</dbReference>
<keyword evidence="5" id="KW-0675">Receptor</keyword>
<organism evidence="9 10">
    <name type="scientific">Dimorphilus gyrociliatus</name>
    <dbReference type="NCBI Taxonomy" id="2664684"/>
    <lineage>
        <taxon>Eukaryota</taxon>
        <taxon>Metazoa</taxon>
        <taxon>Spiralia</taxon>
        <taxon>Lophotrochozoa</taxon>
        <taxon>Annelida</taxon>
        <taxon>Polychaeta</taxon>
        <taxon>Polychaeta incertae sedis</taxon>
        <taxon>Dinophilidae</taxon>
        <taxon>Dimorphilus</taxon>
    </lineage>
</organism>
<dbReference type="SUPFAM" id="SSF53822">
    <property type="entry name" value="Periplasmic binding protein-like I"/>
    <property type="match status" value="1"/>
</dbReference>
<evidence type="ECO:0000256" key="1">
    <source>
        <dbReference type="ARBA" id="ARBA00004141"/>
    </source>
</evidence>
<proteinExistence type="predicted"/>
<keyword evidence="6" id="KW-0325">Glycoprotein</keyword>
<dbReference type="PRINTS" id="PR00248">
    <property type="entry name" value="GPCRMGR"/>
</dbReference>
<gene>
    <name evidence="9" type="ORF">DGYR_LOCUS11</name>
</gene>
<dbReference type="PANTHER" id="PTHR24060">
    <property type="entry name" value="METABOTROPIC GLUTAMATE RECEPTOR"/>
    <property type="match status" value="1"/>
</dbReference>
<feature type="chain" id="PRO_5029820977" description="Receptor ligand binding region domain-containing protein" evidence="7">
    <location>
        <begin position="16"/>
        <end position="411"/>
    </location>
</feature>
<evidence type="ECO:0000256" key="3">
    <source>
        <dbReference type="ARBA" id="ARBA00022989"/>
    </source>
</evidence>
<dbReference type="InterPro" id="IPR028082">
    <property type="entry name" value="Peripla_BP_I"/>
</dbReference>
<keyword evidence="2" id="KW-0812">Transmembrane</keyword>
<dbReference type="GO" id="GO:0004930">
    <property type="term" value="F:G protein-coupled receptor activity"/>
    <property type="evidence" value="ECO:0007669"/>
    <property type="project" value="InterPro"/>
</dbReference>
<evidence type="ECO:0000256" key="6">
    <source>
        <dbReference type="ARBA" id="ARBA00023180"/>
    </source>
</evidence>
<name>A0A7I8V5W6_9ANNE</name>
<reference evidence="9 10" key="1">
    <citation type="submission" date="2020-08" db="EMBL/GenBank/DDBJ databases">
        <authorList>
            <person name="Hejnol A."/>
        </authorList>
    </citation>
    <scope>NUCLEOTIDE SEQUENCE [LARGE SCALE GENOMIC DNA]</scope>
</reference>
<evidence type="ECO:0000256" key="4">
    <source>
        <dbReference type="ARBA" id="ARBA00023136"/>
    </source>
</evidence>
<keyword evidence="4" id="KW-0472">Membrane</keyword>
<feature type="domain" description="Receptor ligand binding region" evidence="8">
    <location>
        <begin position="71"/>
        <end position="395"/>
    </location>
</feature>
<evidence type="ECO:0000313" key="10">
    <source>
        <dbReference type="Proteomes" id="UP000549394"/>
    </source>
</evidence>
<dbReference type="Gene3D" id="3.40.50.2300">
    <property type="match status" value="2"/>
</dbReference>
<dbReference type="GO" id="GO:0016020">
    <property type="term" value="C:membrane"/>
    <property type="evidence" value="ECO:0007669"/>
    <property type="project" value="UniProtKB-SubCell"/>
</dbReference>
<dbReference type="InterPro" id="IPR050726">
    <property type="entry name" value="mGluR"/>
</dbReference>
<dbReference type="AlphaFoldDB" id="A0A7I8V5W6"/>
<dbReference type="Pfam" id="PF01094">
    <property type="entry name" value="ANF_receptor"/>
    <property type="match status" value="1"/>
</dbReference>
<dbReference type="InterPro" id="IPR000337">
    <property type="entry name" value="GPCR_3"/>
</dbReference>
<dbReference type="InterPro" id="IPR001828">
    <property type="entry name" value="ANF_lig-bd_rcpt"/>
</dbReference>
<evidence type="ECO:0000256" key="7">
    <source>
        <dbReference type="SAM" id="SignalP"/>
    </source>
</evidence>
<feature type="signal peptide" evidence="7">
    <location>
        <begin position="1"/>
        <end position="15"/>
    </location>
</feature>
<evidence type="ECO:0000313" key="9">
    <source>
        <dbReference type="EMBL" id="CAD5110634.1"/>
    </source>
</evidence>
<comment type="subcellular location">
    <subcellularLocation>
        <location evidence="1">Membrane</location>
        <topology evidence="1">Multi-pass membrane protein</topology>
    </subcellularLocation>
</comment>
<keyword evidence="10" id="KW-1185">Reference proteome</keyword>
<dbReference type="OrthoDB" id="425344at2759"/>
<evidence type="ECO:0000256" key="5">
    <source>
        <dbReference type="ARBA" id="ARBA00023170"/>
    </source>
</evidence>
<comment type="caution">
    <text evidence="9">The sequence shown here is derived from an EMBL/GenBank/DDBJ whole genome shotgun (WGS) entry which is preliminary data.</text>
</comment>
<evidence type="ECO:0000256" key="2">
    <source>
        <dbReference type="ARBA" id="ARBA00022692"/>
    </source>
</evidence>
<sequence>MIVIFLANFIIFVKSYPLIPGFVGNEWEVDGEVKIGVLYSVHSDHSSGNEALSCQGKVSPSGVLAAELAELRIKNINKDPNFLPNVTLGLLYLDTCGGVNGAVARLNHFMSDKCPTRTTEKKVVGIVGPFSSAQSIPAAALASQFKIPLLATFATSDELSDKARFEYFSRLAPPDSFITQAMVSVMVRFKWSYIQLLYSEGSYGEIAAKSIEKIARANGICIGNSVRLSSDYSENYITIAEKILENRNAKVVVLIMSHKFREDLFTALYQVGSKKSDFIFFSADSYRRFPGFEQIQHGTLHFFYKVGRDTSFEDLIKTKQRSESDHAWIKSLWEEAGKCNFSTTCSKYKSLGDINSLTSRDFKFSLKVGDGVEVYARALHSLISENCPEAFLNKSLSKVVNHIFWTSFDLV</sequence>
<keyword evidence="3" id="KW-1133">Transmembrane helix</keyword>
<evidence type="ECO:0000259" key="8">
    <source>
        <dbReference type="Pfam" id="PF01094"/>
    </source>
</evidence>